<evidence type="ECO:0000313" key="2">
    <source>
        <dbReference type="EMBL" id="CDZ96528.1"/>
    </source>
</evidence>
<feature type="region of interest" description="Disordered" evidence="1">
    <location>
        <begin position="161"/>
        <end position="329"/>
    </location>
</feature>
<sequence length="329" mass="35225">MADQPVASSSRLPPVLIPFQPPDPGPPAHLTGSVDLLTHLSLRTSYDTFVRPYFRNPKPLVGQQLDEKGKSKESGLTARKEAVMDLKKMKDNYEDLVPECVVLGNHPIIQIPPSSFHRLVFESTDDQGNALPTQEIKKRSKAELEQAGWWLAPGDLEEAKDPALFVRQPRPEKRKKAKRPRPIDDIGLGPSSLNPLLSGDVPSPAHSHLSHGHGHGSGVSPGQGGSIKRRRDSTAPTPGGKTPSSSQSHPHSGSHPDGYGGSNKLHGSGNGKRTPVPVLNGPTPGSTNDDDGRTPGGGSGRTPGSFPADHQSNSSFQSYSRSYSNQYGR</sequence>
<feature type="compositionally biased region" description="Polar residues" evidence="1">
    <location>
        <begin position="1"/>
        <end position="11"/>
    </location>
</feature>
<protein>
    <recommendedName>
        <fullName evidence="3">Mediator of RNA polymerase II transcription subunit 19</fullName>
    </recommendedName>
</protein>
<feature type="compositionally biased region" description="Pro residues" evidence="1">
    <location>
        <begin position="15"/>
        <end position="27"/>
    </location>
</feature>
<feature type="compositionally biased region" description="Low complexity" evidence="1">
    <location>
        <begin position="187"/>
        <end position="199"/>
    </location>
</feature>
<feature type="compositionally biased region" description="Low complexity" evidence="1">
    <location>
        <begin position="243"/>
        <end position="257"/>
    </location>
</feature>
<dbReference type="EMBL" id="LN483144">
    <property type="protein sequence ID" value="CDZ96528.1"/>
    <property type="molecule type" value="Genomic_DNA"/>
</dbReference>
<accession>A0A0F7SFT5</accession>
<evidence type="ECO:0008006" key="3">
    <source>
        <dbReference type="Google" id="ProtNLM"/>
    </source>
</evidence>
<organism evidence="2">
    <name type="scientific">Phaffia rhodozyma</name>
    <name type="common">Yeast</name>
    <name type="synonym">Xanthophyllomyces dendrorhous</name>
    <dbReference type="NCBI Taxonomy" id="264483"/>
    <lineage>
        <taxon>Eukaryota</taxon>
        <taxon>Fungi</taxon>
        <taxon>Dikarya</taxon>
        <taxon>Basidiomycota</taxon>
        <taxon>Agaricomycotina</taxon>
        <taxon>Tremellomycetes</taxon>
        <taxon>Cystofilobasidiales</taxon>
        <taxon>Mrakiaceae</taxon>
        <taxon>Phaffia</taxon>
    </lineage>
</organism>
<reference evidence="2" key="1">
    <citation type="submission" date="2014-08" db="EMBL/GenBank/DDBJ databases">
        <authorList>
            <person name="Sharma Rahul"/>
            <person name="Thines Marco"/>
        </authorList>
    </citation>
    <scope>NUCLEOTIDE SEQUENCE</scope>
</reference>
<dbReference type="AlphaFoldDB" id="A0A0F7SFT5"/>
<feature type="compositionally biased region" description="Gly residues" evidence="1">
    <location>
        <begin position="215"/>
        <end position="225"/>
    </location>
</feature>
<evidence type="ECO:0000256" key="1">
    <source>
        <dbReference type="SAM" id="MobiDB-lite"/>
    </source>
</evidence>
<feature type="region of interest" description="Disordered" evidence="1">
    <location>
        <begin position="1"/>
        <end position="30"/>
    </location>
</feature>
<name>A0A0F7SFT5_PHARH</name>
<feature type="compositionally biased region" description="Low complexity" evidence="1">
    <location>
        <begin position="311"/>
        <end position="329"/>
    </location>
</feature>
<proteinExistence type="predicted"/>